<comment type="similarity">
    <text evidence="5 15">Belongs to the class-IV pyridoxal-phosphate-dependent aminotransferase family.</text>
</comment>
<dbReference type="InterPro" id="IPR018300">
    <property type="entry name" value="Aminotrans_IV_CS"/>
</dbReference>
<evidence type="ECO:0000256" key="16">
    <source>
        <dbReference type="RuleBase" id="RU004516"/>
    </source>
</evidence>
<evidence type="ECO:0000313" key="19">
    <source>
        <dbReference type="EMBL" id="HJA02368.1"/>
    </source>
</evidence>
<dbReference type="Gene3D" id="3.30.470.10">
    <property type="match status" value="1"/>
</dbReference>
<evidence type="ECO:0000256" key="12">
    <source>
        <dbReference type="ARBA" id="ARBA00048798"/>
    </source>
</evidence>
<name>A0A9D2H0I4_9FIRM</name>
<dbReference type="PANTHER" id="PTHR11825">
    <property type="entry name" value="SUBGROUP IIII AMINOTRANSFERASE"/>
    <property type="match status" value="1"/>
</dbReference>
<dbReference type="InterPro" id="IPR001544">
    <property type="entry name" value="Aminotrans_IV"/>
</dbReference>
<dbReference type="Pfam" id="PF01063">
    <property type="entry name" value="Aminotran_4"/>
    <property type="match status" value="1"/>
</dbReference>
<evidence type="ECO:0000256" key="14">
    <source>
        <dbReference type="PIRSR" id="PIRSR006468-1"/>
    </source>
</evidence>
<evidence type="ECO:0000256" key="13">
    <source>
        <dbReference type="ARBA" id="ARBA00049229"/>
    </source>
</evidence>
<evidence type="ECO:0000256" key="4">
    <source>
        <dbReference type="ARBA" id="ARBA00005072"/>
    </source>
</evidence>
<protein>
    <recommendedName>
        <fullName evidence="17">Branched-chain-amino-acid aminotransferase</fullName>
        <ecNumber evidence="17">2.6.1.42</ecNumber>
    </recommendedName>
</protein>
<sequence length="353" mass="39668">MKIIKRETLKQKPSPDAELGFGHYFTDYMFTMKYTQGEGWHDPVIEPNEPQRFDLGTSIFHYAQGIFEGMKAFIQPDGSIAVFRPEENWARMNRSAERMCIPQFPADVVEEGMEELLKLEKDWIPTKPGTALYIRPTIVATRVMLGVHASTEYLFFIILSPVGSYYAHGLEPTKLLVEDFYVRSAIGGTGEAKCLGNYAASMKAGEEAEKKGFDQVLWLDAKDKKYVEEVGSMNMFFVINGEVVTPALVGSILPGITRKSCLQVLRDKGYTVSERRISIDEVIEASKNGTLDEAFGTGTAAVISPVGLIRYKDEDYVINGGKMGEITKMLYDTITGIQYGKLEDTYHWRKIVK</sequence>
<accession>A0A9D2H0I4</accession>
<dbReference type="PIRSF" id="PIRSF006468">
    <property type="entry name" value="BCAT1"/>
    <property type="match status" value="1"/>
</dbReference>
<evidence type="ECO:0000256" key="8">
    <source>
        <dbReference type="ARBA" id="ARBA00022679"/>
    </source>
</evidence>
<dbReference type="EMBL" id="DXAJ01000046">
    <property type="protein sequence ID" value="HJA02368.1"/>
    <property type="molecule type" value="Genomic_DNA"/>
</dbReference>
<evidence type="ECO:0000256" key="18">
    <source>
        <dbReference type="RuleBase" id="RU004519"/>
    </source>
</evidence>
<dbReference type="SUPFAM" id="SSF56752">
    <property type="entry name" value="D-aminoacid aminotransferase-like PLP-dependent enzymes"/>
    <property type="match status" value="1"/>
</dbReference>
<evidence type="ECO:0000256" key="17">
    <source>
        <dbReference type="RuleBase" id="RU004517"/>
    </source>
</evidence>
<proteinExistence type="inferred from homology"/>
<dbReference type="PROSITE" id="PS00770">
    <property type="entry name" value="AA_TRANSFER_CLASS_4"/>
    <property type="match status" value="1"/>
</dbReference>
<evidence type="ECO:0000256" key="9">
    <source>
        <dbReference type="ARBA" id="ARBA00022898"/>
    </source>
</evidence>
<organism evidence="19 20">
    <name type="scientific">Candidatus Gallimonas gallistercoris</name>
    <dbReference type="NCBI Taxonomy" id="2838602"/>
    <lineage>
        <taxon>Bacteria</taxon>
        <taxon>Bacillati</taxon>
        <taxon>Bacillota</taxon>
        <taxon>Clostridia</taxon>
        <taxon>Candidatus Gallimonas</taxon>
    </lineage>
</organism>
<dbReference type="Gene3D" id="3.20.10.10">
    <property type="entry name" value="D-amino Acid Aminotransferase, subunit A, domain 2"/>
    <property type="match status" value="1"/>
</dbReference>
<keyword evidence="10 17" id="KW-0100">Branched-chain amino acid biosynthesis</keyword>
<dbReference type="InterPro" id="IPR036038">
    <property type="entry name" value="Aminotransferase-like"/>
</dbReference>
<evidence type="ECO:0000256" key="5">
    <source>
        <dbReference type="ARBA" id="ARBA00009320"/>
    </source>
</evidence>
<feature type="modified residue" description="N6-(pyridoxal phosphate)lysine" evidence="14">
    <location>
        <position position="193"/>
    </location>
</feature>
<comment type="catalytic activity">
    <reaction evidence="12 17">
        <text>L-isoleucine + 2-oxoglutarate = (S)-3-methyl-2-oxopentanoate + L-glutamate</text>
        <dbReference type="Rhea" id="RHEA:24801"/>
        <dbReference type="ChEBI" id="CHEBI:16810"/>
        <dbReference type="ChEBI" id="CHEBI:29985"/>
        <dbReference type="ChEBI" id="CHEBI:35146"/>
        <dbReference type="ChEBI" id="CHEBI:58045"/>
        <dbReference type="EC" id="2.6.1.42"/>
    </reaction>
</comment>
<comment type="catalytic activity">
    <reaction evidence="13 17">
        <text>L-leucine + 2-oxoglutarate = 4-methyl-2-oxopentanoate + L-glutamate</text>
        <dbReference type="Rhea" id="RHEA:18321"/>
        <dbReference type="ChEBI" id="CHEBI:16810"/>
        <dbReference type="ChEBI" id="CHEBI:17865"/>
        <dbReference type="ChEBI" id="CHEBI:29985"/>
        <dbReference type="ChEBI" id="CHEBI:57427"/>
        <dbReference type="EC" id="2.6.1.42"/>
    </reaction>
</comment>
<evidence type="ECO:0000256" key="1">
    <source>
        <dbReference type="ARBA" id="ARBA00001933"/>
    </source>
</evidence>
<dbReference type="NCBIfam" id="TIGR01123">
    <property type="entry name" value="ilvE_II"/>
    <property type="match status" value="1"/>
</dbReference>
<keyword evidence="9 16" id="KW-0663">Pyridoxal phosphate</keyword>
<dbReference type="InterPro" id="IPR033939">
    <property type="entry name" value="BCAT_family"/>
</dbReference>
<comment type="pathway">
    <text evidence="4 18">Amino-acid biosynthesis; L-leucine biosynthesis; L-leucine from 3-methyl-2-oxobutanoate: step 4/4.</text>
</comment>
<keyword evidence="6 17" id="KW-0032">Aminotransferase</keyword>
<comment type="caution">
    <text evidence="19">The sequence shown here is derived from an EMBL/GenBank/DDBJ whole genome shotgun (WGS) entry which is preliminary data.</text>
</comment>
<dbReference type="GO" id="GO:0004084">
    <property type="term" value="F:branched-chain-amino-acid transaminase activity"/>
    <property type="evidence" value="ECO:0007669"/>
    <property type="project" value="UniProtKB-EC"/>
</dbReference>
<dbReference type="InterPro" id="IPR043131">
    <property type="entry name" value="BCAT-like_N"/>
</dbReference>
<comment type="pathway">
    <text evidence="2 18">Amino-acid biosynthesis; L-isoleucine biosynthesis; L-isoleucine from 2-oxobutanoate: step 4/4.</text>
</comment>
<evidence type="ECO:0000256" key="2">
    <source>
        <dbReference type="ARBA" id="ARBA00004824"/>
    </source>
</evidence>
<evidence type="ECO:0000256" key="6">
    <source>
        <dbReference type="ARBA" id="ARBA00022576"/>
    </source>
</evidence>
<dbReference type="PANTHER" id="PTHR11825:SF44">
    <property type="entry name" value="BRANCHED-CHAIN-AMINO-ACID AMINOTRANSFERASE"/>
    <property type="match status" value="1"/>
</dbReference>
<evidence type="ECO:0000256" key="7">
    <source>
        <dbReference type="ARBA" id="ARBA00022605"/>
    </source>
</evidence>
<dbReference type="Proteomes" id="UP000824221">
    <property type="component" value="Unassembled WGS sequence"/>
</dbReference>
<keyword evidence="8 17" id="KW-0808">Transferase</keyword>
<dbReference type="EC" id="2.6.1.42" evidence="17"/>
<dbReference type="AlphaFoldDB" id="A0A9D2H0I4"/>
<evidence type="ECO:0000256" key="11">
    <source>
        <dbReference type="ARBA" id="ARBA00048212"/>
    </source>
</evidence>
<dbReference type="GO" id="GO:0008652">
    <property type="term" value="P:amino acid biosynthetic process"/>
    <property type="evidence" value="ECO:0007669"/>
    <property type="project" value="UniProtKB-KW"/>
</dbReference>
<dbReference type="CDD" id="cd01557">
    <property type="entry name" value="BCAT_beta_family"/>
    <property type="match status" value="1"/>
</dbReference>
<comment type="catalytic activity">
    <reaction evidence="11 17">
        <text>L-valine + 2-oxoglutarate = 3-methyl-2-oxobutanoate + L-glutamate</text>
        <dbReference type="Rhea" id="RHEA:24813"/>
        <dbReference type="ChEBI" id="CHEBI:11851"/>
        <dbReference type="ChEBI" id="CHEBI:16810"/>
        <dbReference type="ChEBI" id="CHEBI:29985"/>
        <dbReference type="ChEBI" id="CHEBI:57762"/>
        <dbReference type="EC" id="2.6.1.42"/>
    </reaction>
</comment>
<evidence type="ECO:0000256" key="15">
    <source>
        <dbReference type="RuleBase" id="RU004106"/>
    </source>
</evidence>
<evidence type="ECO:0000256" key="3">
    <source>
        <dbReference type="ARBA" id="ARBA00004931"/>
    </source>
</evidence>
<keyword evidence="7 17" id="KW-0028">Amino-acid biosynthesis</keyword>
<reference evidence="19" key="2">
    <citation type="submission" date="2021-04" db="EMBL/GenBank/DDBJ databases">
        <authorList>
            <person name="Gilroy R."/>
        </authorList>
    </citation>
    <scope>NUCLEOTIDE SEQUENCE</scope>
    <source>
        <strain evidence="19">CHK156-179</strain>
    </source>
</reference>
<reference evidence="19" key="1">
    <citation type="journal article" date="2021" name="PeerJ">
        <title>Extensive microbial diversity within the chicken gut microbiome revealed by metagenomics and culture.</title>
        <authorList>
            <person name="Gilroy R."/>
            <person name="Ravi A."/>
            <person name="Getino M."/>
            <person name="Pursley I."/>
            <person name="Horton D.L."/>
            <person name="Alikhan N.F."/>
            <person name="Baker D."/>
            <person name="Gharbi K."/>
            <person name="Hall N."/>
            <person name="Watson M."/>
            <person name="Adriaenssens E.M."/>
            <person name="Foster-Nyarko E."/>
            <person name="Jarju S."/>
            <person name="Secka A."/>
            <person name="Antonio M."/>
            <person name="Oren A."/>
            <person name="Chaudhuri R.R."/>
            <person name="La Ragione R."/>
            <person name="Hildebrand F."/>
            <person name="Pallen M.J."/>
        </authorList>
    </citation>
    <scope>NUCLEOTIDE SEQUENCE</scope>
    <source>
        <strain evidence="19">CHK156-179</strain>
    </source>
</reference>
<evidence type="ECO:0000313" key="20">
    <source>
        <dbReference type="Proteomes" id="UP000824221"/>
    </source>
</evidence>
<dbReference type="InterPro" id="IPR043132">
    <property type="entry name" value="BCAT-like_C"/>
</dbReference>
<dbReference type="InterPro" id="IPR005786">
    <property type="entry name" value="B_amino_transII"/>
</dbReference>
<comment type="cofactor">
    <cofactor evidence="1 16">
        <name>pyridoxal 5'-phosphate</name>
        <dbReference type="ChEBI" id="CHEBI:597326"/>
    </cofactor>
</comment>
<dbReference type="GO" id="GO:0009082">
    <property type="term" value="P:branched-chain amino acid biosynthetic process"/>
    <property type="evidence" value="ECO:0007669"/>
    <property type="project" value="UniProtKB-KW"/>
</dbReference>
<evidence type="ECO:0000256" key="10">
    <source>
        <dbReference type="ARBA" id="ARBA00023304"/>
    </source>
</evidence>
<comment type="pathway">
    <text evidence="3 18">Amino-acid biosynthesis; L-valine biosynthesis; L-valine from pyruvate: step 4/4.</text>
</comment>
<gene>
    <name evidence="19" type="ORF">H9797_03190</name>
</gene>
<dbReference type="NCBIfam" id="NF009897">
    <property type="entry name" value="PRK13357.1"/>
    <property type="match status" value="1"/>
</dbReference>